<reference evidence="1" key="2">
    <citation type="submission" date="2021-01" db="UniProtKB">
        <authorList>
            <consortium name="EnsemblPlants"/>
        </authorList>
    </citation>
    <scope>IDENTIFICATION</scope>
</reference>
<evidence type="ECO:0000313" key="2">
    <source>
        <dbReference type="Proteomes" id="UP000594261"/>
    </source>
</evidence>
<dbReference type="PANTHER" id="PTHR48412">
    <property type="entry name" value="ARM REPEAT SUPERFAMILY PROTEIN"/>
    <property type="match status" value="1"/>
</dbReference>
<keyword evidence="2" id="KW-1185">Reference proteome</keyword>
<dbReference type="Gramene" id="QL07p001861:mrna">
    <property type="protein sequence ID" value="QL07p001861:mrna:CDS:3"/>
    <property type="gene ID" value="QL07p001861"/>
</dbReference>
<dbReference type="Proteomes" id="UP000594261">
    <property type="component" value="Chromosome 7"/>
</dbReference>
<dbReference type="EnsemblPlants" id="QL07p001861:mrna">
    <property type="protein sequence ID" value="QL07p001861:mrna:CDS:3"/>
    <property type="gene ID" value="QL07p001861"/>
</dbReference>
<accession>A0A7N2M240</accession>
<reference evidence="1 2" key="1">
    <citation type="journal article" date="2016" name="G3 (Bethesda)">
        <title>First Draft Assembly and Annotation of the Genome of a California Endemic Oak Quercus lobata Nee (Fagaceae).</title>
        <authorList>
            <person name="Sork V.L."/>
            <person name="Fitz-Gibbon S.T."/>
            <person name="Puiu D."/>
            <person name="Crepeau M."/>
            <person name="Gugger P.F."/>
            <person name="Sherman R."/>
            <person name="Stevens K."/>
            <person name="Langley C.H."/>
            <person name="Pellegrini M."/>
            <person name="Salzberg S.L."/>
        </authorList>
    </citation>
    <scope>NUCLEOTIDE SEQUENCE [LARGE SCALE GENOMIC DNA]</scope>
    <source>
        <strain evidence="1 2">cv. SW786</strain>
    </source>
</reference>
<protein>
    <submittedName>
        <fullName evidence="1">Uncharacterized protein</fullName>
    </submittedName>
</protein>
<proteinExistence type="predicted"/>
<dbReference type="InParanoid" id="A0A7N2M240"/>
<name>A0A7N2M240_QUELO</name>
<dbReference type="AlphaFoldDB" id="A0A7N2M240"/>
<organism evidence="1 2">
    <name type="scientific">Quercus lobata</name>
    <name type="common">Valley oak</name>
    <dbReference type="NCBI Taxonomy" id="97700"/>
    <lineage>
        <taxon>Eukaryota</taxon>
        <taxon>Viridiplantae</taxon>
        <taxon>Streptophyta</taxon>
        <taxon>Embryophyta</taxon>
        <taxon>Tracheophyta</taxon>
        <taxon>Spermatophyta</taxon>
        <taxon>Magnoliopsida</taxon>
        <taxon>eudicotyledons</taxon>
        <taxon>Gunneridae</taxon>
        <taxon>Pentapetalae</taxon>
        <taxon>rosids</taxon>
        <taxon>fabids</taxon>
        <taxon>Fagales</taxon>
        <taxon>Fagaceae</taxon>
        <taxon>Quercus</taxon>
    </lineage>
</organism>
<dbReference type="PANTHER" id="PTHR48412:SF1">
    <property type="entry name" value="ARM REPEAT SUPERFAMILY PROTEIN"/>
    <property type="match status" value="1"/>
</dbReference>
<sequence length="78" mass="8470">MGYLSGSSSQLKSGTVSALSVLVYQDVDICLSTPNLVPSLLSLLHTKVVELIKLSVLLIAPDSECWYDFAFDASRLHI</sequence>
<dbReference type="EMBL" id="LRBV02000007">
    <property type="status" value="NOT_ANNOTATED_CDS"/>
    <property type="molecule type" value="Genomic_DNA"/>
</dbReference>
<evidence type="ECO:0000313" key="1">
    <source>
        <dbReference type="EnsemblPlants" id="QL07p001861:mrna:CDS:3"/>
    </source>
</evidence>